<evidence type="ECO:0000313" key="1">
    <source>
        <dbReference type="EnsemblMetazoa" id="AMIN008978-PA"/>
    </source>
</evidence>
<protein>
    <submittedName>
        <fullName evidence="1">Uncharacterized protein</fullName>
    </submittedName>
</protein>
<reference evidence="1" key="2">
    <citation type="submission" date="2020-05" db="UniProtKB">
        <authorList>
            <consortium name="EnsemblMetazoa"/>
        </authorList>
    </citation>
    <scope>IDENTIFICATION</scope>
    <source>
        <strain evidence="1">MINIMUS1</strain>
    </source>
</reference>
<reference evidence="2" key="1">
    <citation type="submission" date="2013-03" db="EMBL/GenBank/DDBJ databases">
        <title>The Genome Sequence of Anopheles minimus MINIMUS1.</title>
        <authorList>
            <consortium name="The Broad Institute Genomics Platform"/>
            <person name="Neafsey D.E."/>
            <person name="Walton C."/>
            <person name="Walker B."/>
            <person name="Young S.K."/>
            <person name="Zeng Q."/>
            <person name="Gargeya S."/>
            <person name="Fitzgerald M."/>
            <person name="Haas B."/>
            <person name="Abouelleil A."/>
            <person name="Allen A.W."/>
            <person name="Alvarado L."/>
            <person name="Arachchi H.M."/>
            <person name="Berlin A.M."/>
            <person name="Chapman S.B."/>
            <person name="Gainer-Dewar J."/>
            <person name="Goldberg J."/>
            <person name="Griggs A."/>
            <person name="Gujja S."/>
            <person name="Hansen M."/>
            <person name="Howarth C."/>
            <person name="Imamovic A."/>
            <person name="Ireland A."/>
            <person name="Larimer J."/>
            <person name="McCowan C."/>
            <person name="Murphy C."/>
            <person name="Pearson M."/>
            <person name="Poon T.W."/>
            <person name="Priest M."/>
            <person name="Roberts A."/>
            <person name="Saif S."/>
            <person name="Shea T."/>
            <person name="Sisk P."/>
            <person name="Sykes S."/>
            <person name="Wortman J."/>
            <person name="Nusbaum C."/>
            <person name="Birren B."/>
        </authorList>
    </citation>
    <scope>NUCLEOTIDE SEQUENCE [LARGE SCALE GENOMIC DNA]</scope>
    <source>
        <strain evidence="2">MINIMUS1</strain>
    </source>
</reference>
<sequence length="188" mass="21229">MSRSQDESPGYQTSSTQVIDFPVGSGPPNGSHVFKFSLKSTHSAKCFRDWNLPRCRKTTSAIYGTRWMNHTAFIVDTCTTQTHLQTRFRCYIVRVDQLQILYTMLHLLEIQSADDTVLKSVAQALQEPADRPVEISQPSNPSVNVWPLIFTTPCLPCWIMKPNKLRQNQQLTQSPCDGSRLVKVLGSS</sequence>
<dbReference type="EnsemblMetazoa" id="AMIN008978-RA">
    <property type="protein sequence ID" value="AMIN008978-PA"/>
    <property type="gene ID" value="AMIN008978"/>
</dbReference>
<organism evidence="1 2">
    <name type="scientific">Anopheles minimus</name>
    <dbReference type="NCBI Taxonomy" id="112268"/>
    <lineage>
        <taxon>Eukaryota</taxon>
        <taxon>Metazoa</taxon>
        <taxon>Ecdysozoa</taxon>
        <taxon>Arthropoda</taxon>
        <taxon>Hexapoda</taxon>
        <taxon>Insecta</taxon>
        <taxon>Pterygota</taxon>
        <taxon>Neoptera</taxon>
        <taxon>Endopterygota</taxon>
        <taxon>Diptera</taxon>
        <taxon>Nematocera</taxon>
        <taxon>Culicoidea</taxon>
        <taxon>Culicidae</taxon>
        <taxon>Anophelinae</taxon>
        <taxon>Anopheles</taxon>
    </lineage>
</organism>
<keyword evidence="2" id="KW-1185">Reference proteome</keyword>
<name>A0A182WF32_9DIPT</name>
<dbReference type="VEuPathDB" id="VectorBase:AMIN008978"/>
<dbReference type="AlphaFoldDB" id="A0A182WF32"/>
<proteinExistence type="predicted"/>
<evidence type="ECO:0000313" key="2">
    <source>
        <dbReference type="Proteomes" id="UP000075920"/>
    </source>
</evidence>
<accession>A0A182WF32</accession>
<dbReference type="Proteomes" id="UP000075920">
    <property type="component" value="Unassembled WGS sequence"/>
</dbReference>